<evidence type="ECO:0000313" key="2">
    <source>
        <dbReference type="EMBL" id="RDY10809.1"/>
    </source>
</evidence>
<feature type="non-terminal residue" evidence="2">
    <location>
        <position position="1"/>
    </location>
</feature>
<organism evidence="2 3">
    <name type="scientific">Mucuna pruriens</name>
    <name type="common">Velvet bean</name>
    <name type="synonym">Dolichos pruriens</name>
    <dbReference type="NCBI Taxonomy" id="157652"/>
    <lineage>
        <taxon>Eukaryota</taxon>
        <taxon>Viridiplantae</taxon>
        <taxon>Streptophyta</taxon>
        <taxon>Embryophyta</taxon>
        <taxon>Tracheophyta</taxon>
        <taxon>Spermatophyta</taxon>
        <taxon>Magnoliopsida</taxon>
        <taxon>eudicotyledons</taxon>
        <taxon>Gunneridae</taxon>
        <taxon>Pentapetalae</taxon>
        <taxon>rosids</taxon>
        <taxon>fabids</taxon>
        <taxon>Fabales</taxon>
        <taxon>Fabaceae</taxon>
        <taxon>Papilionoideae</taxon>
        <taxon>50 kb inversion clade</taxon>
        <taxon>NPAAA clade</taxon>
        <taxon>indigoferoid/millettioid clade</taxon>
        <taxon>Phaseoleae</taxon>
        <taxon>Mucuna</taxon>
    </lineage>
</organism>
<dbReference type="Pfam" id="PF24924">
    <property type="entry name" value="DUF7745"/>
    <property type="match status" value="2"/>
</dbReference>
<protein>
    <recommendedName>
        <fullName evidence="1">DUF7745 domain-containing protein</fullName>
    </recommendedName>
</protein>
<reference evidence="2" key="1">
    <citation type="submission" date="2018-05" db="EMBL/GenBank/DDBJ databases">
        <title>Draft genome of Mucuna pruriens seed.</title>
        <authorList>
            <person name="Nnadi N.E."/>
            <person name="Vos R."/>
            <person name="Hasami M.H."/>
            <person name="Devisetty U.K."/>
            <person name="Aguiy J.C."/>
        </authorList>
    </citation>
    <scope>NUCLEOTIDE SEQUENCE [LARGE SCALE GENOMIC DNA]</scope>
    <source>
        <strain evidence="2">JCA_2017</strain>
    </source>
</reference>
<name>A0A371I715_MUCPR</name>
<accession>A0A371I715</accession>
<dbReference type="AlphaFoldDB" id="A0A371I715"/>
<dbReference type="PANTHER" id="PTHR48154:SF1">
    <property type="entry name" value="PROTEIN, PUTATIVE-RELATED"/>
    <property type="match status" value="1"/>
</dbReference>
<feature type="domain" description="DUF7745" evidence="1">
    <location>
        <begin position="170"/>
        <end position="281"/>
    </location>
</feature>
<keyword evidence="3" id="KW-1185">Reference proteome</keyword>
<dbReference type="Proteomes" id="UP000257109">
    <property type="component" value="Unassembled WGS sequence"/>
</dbReference>
<proteinExistence type="predicted"/>
<feature type="domain" description="DUF7745" evidence="1">
    <location>
        <begin position="122"/>
        <end position="164"/>
    </location>
</feature>
<sequence>MPVATPMKPIRSRPLVGRVGFGSVCPIPSKKGLDFKPQFHTTILRHDLPHGRWQLHRDICGSSPIKTNCMKDPTLAWDIVWGAYLFVVHVNERGLIPGPKLDAEPNFRRKAWQSSEHPRCRERLHQLQKEEDWPVVLDVYDLLVYGIVLFPHLEDYVDLAVIDCLDEALERTIRWYSKWKEREQVIVKCRGFPNVPLMGTQGGINYNLEVASRQAGYPMVLPPSEEAIERFIIHSMGAQNEEYFKRIRHALKNIIRKGREWGAKSCGASVGYKDWLKGRVKQIGLLNNNPQLEAGKTPACDIQEALKAEELEETLGQIDLEQKALKRKLEVALAAQVSAQEASRE</sequence>
<dbReference type="InterPro" id="IPR056647">
    <property type="entry name" value="DUF7745"/>
</dbReference>
<comment type="caution">
    <text evidence="2">The sequence shown here is derived from an EMBL/GenBank/DDBJ whole genome shotgun (WGS) entry which is preliminary data.</text>
</comment>
<dbReference type="EMBL" id="QJKJ01000770">
    <property type="protein sequence ID" value="RDY10809.1"/>
    <property type="molecule type" value="Genomic_DNA"/>
</dbReference>
<evidence type="ECO:0000259" key="1">
    <source>
        <dbReference type="Pfam" id="PF24924"/>
    </source>
</evidence>
<evidence type="ECO:0000313" key="3">
    <source>
        <dbReference type="Proteomes" id="UP000257109"/>
    </source>
</evidence>
<dbReference type="PANTHER" id="PTHR48154">
    <property type="entry name" value="PROTEIN, PUTATIVE-RELATED"/>
    <property type="match status" value="1"/>
</dbReference>
<gene>
    <name evidence="2" type="ORF">CR513_04610</name>
</gene>